<sequence>MGVGVKMKKRIVLLFVILISFILMNVGVIAAEDSQADKQKLITDMAGRELMVPTKINKIFAANNTGAVLGYCLVPDKLIGWNSKLNNNMKKYIKGKATSLPVMGTLYGNAKSKANLEEIALTAPDIILLMSPKITKKVINSADKITGKLGIPVIVIDGQFKNTGKTLEFLGGLLGEKERAEKLKDYFENVYQKVITIAVDIKQEQRVNVYYARGDKGLTTEIKGSPNTEILRLLRARNVVDLNISAENTSGLAGNYTVTMEQLLLWNPDLIIVGSGFYTASGLVDIIKEDKSWQSLKAVANRQLFFIPCAPFNWIDRPPSLNRIIGLVWAAENIYPDLYNFDLAEEIKKFYKLFYHYDLTETELNKLLDCRLK</sequence>
<dbReference type="Gene3D" id="1.20.58.2180">
    <property type="match status" value="1"/>
</dbReference>
<accession>A0A8A7K6V9</accession>
<dbReference type="EMBL" id="CP046640">
    <property type="protein sequence ID" value="QTL97131.1"/>
    <property type="molecule type" value="Genomic_DNA"/>
</dbReference>
<gene>
    <name evidence="3" type="ORF">GM661_03640</name>
</gene>
<dbReference type="InterPro" id="IPR002491">
    <property type="entry name" value="ABC_transptr_periplasmic_BD"/>
</dbReference>
<evidence type="ECO:0000256" key="1">
    <source>
        <dbReference type="ARBA" id="ARBA00008814"/>
    </source>
</evidence>
<dbReference type="PROSITE" id="PS50983">
    <property type="entry name" value="FE_B12_PBP"/>
    <property type="match status" value="1"/>
</dbReference>
<dbReference type="InterPro" id="IPR050902">
    <property type="entry name" value="ABC_Transporter_SBP"/>
</dbReference>
<keyword evidence="4" id="KW-1185">Reference proteome</keyword>
<dbReference type="SUPFAM" id="SSF53807">
    <property type="entry name" value="Helical backbone' metal receptor"/>
    <property type="match status" value="1"/>
</dbReference>
<dbReference type="AlphaFoldDB" id="A0A8A7K6V9"/>
<organism evidence="3 4">
    <name type="scientific">Iocasia fonsfrigidae</name>
    <dbReference type="NCBI Taxonomy" id="2682810"/>
    <lineage>
        <taxon>Bacteria</taxon>
        <taxon>Bacillati</taxon>
        <taxon>Bacillota</taxon>
        <taxon>Clostridia</taxon>
        <taxon>Halanaerobiales</taxon>
        <taxon>Halanaerobiaceae</taxon>
        <taxon>Iocasia</taxon>
    </lineage>
</organism>
<evidence type="ECO:0000313" key="3">
    <source>
        <dbReference type="EMBL" id="QTL97131.1"/>
    </source>
</evidence>
<dbReference type="Gene3D" id="3.40.50.1980">
    <property type="entry name" value="Nitrogenase molybdenum iron protein domain"/>
    <property type="match status" value="2"/>
</dbReference>
<dbReference type="Pfam" id="PF01497">
    <property type="entry name" value="Peripla_BP_2"/>
    <property type="match status" value="1"/>
</dbReference>
<dbReference type="KEGG" id="ifn:GM661_03640"/>
<feature type="domain" description="Fe/B12 periplasmic-binding" evidence="2">
    <location>
        <begin position="58"/>
        <end position="338"/>
    </location>
</feature>
<comment type="similarity">
    <text evidence="1">Belongs to the bacterial solute-binding protein 8 family.</text>
</comment>
<evidence type="ECO:0000313" key="4">
    <source>
        <dbReference type="Proteomes" id="UP000665020"/>
    </source>
</evidence>
<protein>
    <submittedName>
        <fullName evidence="3">ABC transporter substrate-binding protein</fullName>
    </submittedName>
</protein>
<proteinExistence type="inferred from homology"/>
<dbReference type="PANTHER" id="PTHR30535">
    <property type="entry name" value="VITAMIN B12-BINDING PROTEIN"/>
    <property type="match status" value="1"/>
</dbReference>
<dbReference type="PANTHER" id="PTHR30535:SF34">
    <property type="entry name" value="MOLYBDATE-BINDING PROTEIN MOLA"/>
    <property type="match status" value="1"/>
</dbReference>
<name>A0A8A7K6V9_9FIRM</name>
<reference evidence="3" key="1">
    <citation type="submission" date="2019-12" db="EMBL/GenBank/DDBJ databases">
        <authorList>
            <person name="zhang j."/>
            <person name="sun C.M."/>
        </authorList>
    </citation>
    <scope>NUCLEOTIDE SEQUENCE</scope>
    <source>
        <strain evidence="3">NS-1</strain>
    </source>
</reference>
<evidence type="ECO:0000259" key="2">
    <source>
        <dbReference type="PROSITE" id="PS50983"/>
    </source>
</evidence>
<dbReference type="Proteomes" id="UP000665020">
    <property type="component" value="Chromosome"/>
</dbReference>